<name>A0A9W6BT19_9CHLO</name>
<keyword evidence="3" id="KW-1185">Reference proteome</keyword>
<comment type="caution">
    <text evidence="2">The sequence shown here is derived from an EMBL/GenBank/DDBJ whole genome shotgun (WGS) entry which is preliminary data.</text>
</comment>
<reference evidence="2 3" key="1">
    <citation type="journal article" date="2023" name="Commun. Biol.">
        <title>Reorganization of the ancestral sex-determining regions during the evolution of trioecy in Pleodorina starrii.</title>
        <authorList>
            <person name="Takahashi K."/>
            <person name="Suzuki S."/>
            <person name="Kawai-Toyooka H."/>
            <person name="Yamamoto K."/>
            <person name="Hamaji T."/>
            <person name="Ootsuki R."/>
            <person name="Yamaguchi H."/>
            <person name="Kawachi M."/>
            <person name="Higashiyama T."/>
            <person name="Nozaki H."/>
        </authorList>
    </citation>
    <scope>NUCLEOTIDE SEQUENCE [LARGE SCALE GENOMIC DNA]</scope>
    <source>
        <strain evidence="2 3">NIES-4479</strain>
    </source>
</reference>
<feature type="region of interest" description="Disordered" evidence="1">
    <location>
        <begin position="70"/>
        <end position="156"/>
    </location>
</feature>
<feature type="region of interest" description="Disordered" evidence="1">
    <location>
        <begin position="173"/>
        <end position="192"/>
    </location>
</feature>
<gene>
    <name evidence="2" type="primary">PLEST002742</name>
    <name evidence="2" type="ORF">PLESTB_001238600</name>
</gene>
<evidence type="ECO:0000313" key="3">
    <source>
        <dbReference type="Proteomes" id="UP001165080"/>
    </source>
</evidence>
<evidence type="ECO:0000313" key="2">
    <source>
        <dbReference type="EMBL" id="GLC57543.1"/>
    </source>
</evidence>
<dbReference type="OrthoDB" id="10679163at2759"/>
<evidence type="ECO:0000256" key="1">
    <source>
        <dbReference type="SAM" id="MobiDB-lite"/>
    </source>
</evidence>
<organism evidence="2 3">
    <name type="scientific">Pleodorina starrii</name>
    <dbReference type="NCBI Taxonomy" id="330485"/>
    <lineage>
        <taxon>Eukaryota</taxon>
        <taxon>Viridiplantae</taxon>
        <taxon>Chlorophyta</taxon>
        <taxon>core chlorophytes</taxon>
        <taxon>Chlorophyceae</taxon>
        <taxon>CS clade</taxon>
        <taxon>Chlamydomonadales</taxon>
        <taxon>Volvocaceae</taxon>
        <taxon>Pleodorina</taxon>
    </lineage>
</organism>
<feature type="compositionally biased region" description="Low complexity" evidence="1">
    <location>
        <begin position="92"/>
        <end position="119"/>
    </location>
</feature>
<dbReference type="AlphaFoldDB" id="A0A9W6BT19"/>
<dbReference type="Proteomes" id="UP001165080">
    <property type="component" value="Unassembled WGS sequence"/>
</dbReference>
<proteinExistence type="predicted"/>
<sequence>MASAQIPKLSERLTHVAGKLPVEVLGYDPSDDVDFSVQKSLRAELKELRRVESMDDAELDLMEAQLSEQQRQLSLLQQQRAAQPQPQPQPQPQAVAGAGAVVHPQAQARATAQAQGNQQRPAPAQPLSNTGPRPFTAPFWPRNELQGGVPAALPPPQHTLSVGLIPLPAPALQGPAQGVTGPPPGPPLARVPAQQVPIGGLVAAAGLAGAALAPVLPVPESSLQPAALQGCAVDQYGQYRQYGQYGQEPLGLSTALPPCGRDGPQPGQTWAERVQVGIQPGLALRDQVGVRGCGVGT</sequence>
<accession>A0A9W6BT19</accession>
<feature type="compositionally biased region" description="Low complexity" evidence="1">
    <location>
        <begin position="70"/>
        <end position="84"/>
    </location>
</feature>
<dbReference type="EMBL" id="BRXU01000019">
    <property type="protein sequence ID" value="GLC57543.1"/>
    <property type="molecule type" value="Genomic_DNA"/>
</dbReference>
<protein>
    <submittedName>
        <fullName evidence="2">Uncharacterized protein</fullName>
    </submittedName>
</protein>